<feature type="domain" description="Importin N-terminal" evidence="5">
    <location>
        <begin position="26"/>
        <end position="98"/>
    </location>
</feature>
<dbReference type="GO" id="GO:0005829">
    <property type="term" value="C:cytosol"/>
    <property type="evidence" value="ECO:0007669"/>
    <property type="project" value="TreeGrafter"/>
</dbReference>
<organism evidence="6 7">
    <name type="scientific">Circinella minor</name>
    <dbReference type="NCBI Taxonomy" id="1195481"/>
    <lineage>
        <taxon>Eukaryota</taxon>
        <taxon>Fungi</taxon>
        <taxon>Fungi incertae sedis</taxon>
        <taxon>Mucoromycota</taxon>
        <taxon>Mucoromycotina</taxon>
        <taxon>Mucoromycetes</taxon>
        <taxon>Mucorales</taxon>
        <taxon>Lichtheimiaceae</taxon>
        <taxon>Circinella</taxon>
    </lineage>
</organism>
<evidence type="ECO:0000259" key="5">
    <source>
        <dbReference type="PROSITE" id="PS50166"/>
    </source>
</evidence>
<dbReference type="AlphaFoldDB" id="A0A8H7VJ33"/>
<dbReference type="Pfam" id="PF25758">
    <property type="entry name" value="TPR_IPO11"/>
    <property type="match status" value="1"/>
</dbReference>
<comment type="similarity">
    <text evidence="2">Belongs to the importin beta family.</text>
</comment>
<gene>
    <name evidence="6" type="ORF">INT45_009437</name>
</gene>
<keyword evidence="4" id="KW-0539">Nucleus</keyword>
<evidence type="ECO:0000256" key="2">
    <source>
        <dbReference type="ARBA" id="ARBA00007991"/>
    </source>
</evidence>
<keyword evidence="3" id="KW-0813">Transport</keyword>
<reference evidence="6 7" key="1">
    <citation type="submission" date="2020-12" db="EMBL/GenBank/DDBJ databases">
        <title>Metabolic potential, ecology and presence of endohyphal bacteria is reflected in genomic diversity of Mucoromycotina.</title>
        <authorList>
            <person name="Muszewska A."/>
            <person name="Okrasinska A."/>
            <person name="Steczkiewicz K."/>
            <person name="Drgas O."/>
            <person name="Orlowska M."/>
            <person name="Perlinska-Lenart U."/>
            <person name="Aleksandrzak-Piekarczyk T."/>
            <person name="Szatraj K."/>
            <person name="Zielenkiewicz U."/>
            <person name="Pilsyk S."/>
            <person name="Malc E."/>
            <person name="Mieczkowski P."/>
            <person name="Kruszewska J.S."/>
            <person name="Biernat P."/>
            <person name="Pawlowska J."/>
        </authorList>
    </citation>
    <scope>NUCLEOTIDE SEQUENCE [LARGE SCALE GENOMIC DNA]</scope>
    <source>
        <strain evidence="6 7">CBS 142.35</strain>
    </source>
</reference>
<name>A0A8H7VJ33_9FUNG</name>
<dbReference type="InterPro" id="IPR016024">
    <property type="entry name" value="ARM-type_fold"/>
</dbReference>
<keyword evidence="7" id="KW-1185">Reference proteome</keyword>
<dbReference type="OrthoDB" id="361693at2759"/>
<sequence length="1006" mass="114197">MADARSQLLGVLHNAASQDYVRMRQAEELLKQWENEPSFFATLQDIFYDRTADHNVRVLSGIYLKNGVGRFWRKTAKNPINVEEKTAIRQRLLQFMDEPSKMLTAQNAVIVARIARMDYPMDWPDLLPSLVQIIETPNSDERLIHDRAFEMLYEVLHELSTRFLSASRRQFAQVAPRVFQTVANAYVNYTSNTVSSLSSPSSSTSDPSTLLTELGIVSACVKCLRILMVSGIRDVHKYDETKTFIQLGKQRLEEYMSIRLVLQQQGSSEKIQEMVSTIIEDHGSLYLGLQKAHPVSCALCPAWTDILRYYWQAIVHEGTRLTDRYKTGQPVDIPVFEQFLLQGMLLIKETIKNAAQNVDNPVNTVNSEVLSVTEEEKTLGLEANTIINTQFLTKDFVNACAETLITKYMLLTPADMEKWEDEPEGFANAIDSENWEFELRPCAEMTFMSLLTHYRDQLCPILLDLVEKVANVNSFQELLFKDAVYAAVGLGVQSIYGRLDFETFLVNRLIPEISQKGSGLKILHRRIAWLLGRWVNEGISADSRVTIYQGLLELMVGEDDLVVRLTAAHSLRQAIDDWDFEINILLPYLEPAMDLLLKLLNEVEDSDTVMKLISDLNTITDRTGEHMVPYAPKIINLLIPHWQRAEDNPLFQSALVVTFTKITAILKEQSIHVQHFFLPIVQYGVNKENKAHVYLLEDVLDLWWTMLQTAPQSNPELFSMLPSAIGLLEYDIEGLRKILKIIESYLLLDGQTTLQQCAPQLFSGLATYIGSTRDEVASSISYVGETALQSCSVQVYGEALVQSSLLGNILNVFIQDELYAHAIMSYMTLFARLAICDAQFFLNYLRMASQQMAGTTSDDFVGNVLDRWMEKFDNIGHTRARKLNCIALTNLLRTNDPVVLARLPHLMAIWIDLLAEVNEVEDDLFLYAEADLAGDIAELDESAEKDRRNKLRREDAVYTTNLSDMVRQTLSLVEQHYGGAQAFQELCLSKVDPTVLEQVNKALTNQ</sequence>
<proteinExistence type="inferred from homology"/>
<evidence type="ECO:0000313" key="7">
    <source>
        <dbReference type="Proteomes" id="UP000646827"/>
    </source>
</evidence>
<dbReference type="GO" id="GO:0005635">
    <property type="term" value="C:nuclear envelope"/>
    <property type="evidence" value="ECO:0007669"/>
    <property type="project" value="TreeGrafter"/>
</dbReference>
<dbReference type="GO" id="GO:0006606">
    <property type="term" value="P:protein import into nucleus"/>
    <property type="evidence" value="ECO:0007669"/>
    <property type="project" value="TreeGrafter"/>
</dbReference>
<evidence type="ECO:0000256" key="4">
    <source>
        <dbReference type="ARBA" id="ARBA00023242"/>
    </source>
</evidence>
<dbReference type="PROSITE" id="PS50166">
    <property type="entry name" value="IMPORTIN_B_NT"/>
    <property type="match status" value="1"/>
</dbReference>
<dbReference type="Gene3D" id="1.25.10.10">
    <property type="entry name" value="Leucine-rich Repeat Variant"/>
    <property type="match status" value="1"/>
</dbReference>
<protein>
    <recommendedName>
        <fullName evidence="5">Importin N-terminal domain-containing protein</fullName>
    </recommendedName>
</protein>
<dbReference type="InterPro" id="IPR011989">
    <property type="entry name" value="ARM-like"/>
</dbReference>
<dbReference type="Pfam" id="PF03810">
    <property type="entry name" value="IBN_N"/>
    <property type="match status" value="1"/>
</dbReference>
<dbReference type="Proteomes" id="UP000646827">
    <property type="component" value="Unassembled WGS sequence"/>
</dbReference>
<dbReference type="SUPFAM" id="SSF48371">
    <property type="entry name" value="ARM repeat"/>
    <property type="match status" value="1"/>
</dbReference>
<dbReference type="InterPro" id="IPR058669">
    <property type="entry name" value="TPR_IPO7/11-like"/>
</dbReference>
<dbReference type="SMART" id="SM00913">
    <property type="entry name" value="IBN_N"/>
    <property type="match status" value="1"/>
</dbReference>
<dbReference type="GO" id="GO:0031267">
    <property type="term" value="F:small GTPase binding"/>
    <property type="evidence" value="ECO:0007669"/>
    <property type="project" value="InterPro"/>
</dbReference>
<comment type="subcellular location">
    <subcellularLocation>
        <location evidence="1">Nucleus</location>
    </subcellularLocation>
</comment>
<evidence type="ECO:0000256" key="1">
    <source>
        <dbReference type="ARBA" id="ARBA00004123"/>
    </source>
</evidence>
<evidence type="ECO:0000313" key="6">
    <source>
        <dbReference type="EMBL" id="KAG2222425.1"/>
    </source>
</evidence>
<dbReference type="EMBL" id="JAEPRB010000083">
    <property type="protein sequence ID" value="KAG2222425.1"/>
    <property type="molecule type" value="Genomic_DNA"/>
</dbReference>
<dbReference type="PANTHER" id="PTHR10997">
    <property type="entry name" value="IMPORTIN-7, 8, 11"/>
    <property type="match status" value="1"/>
</dbReference>
<accession>A0A8H7VJ33</accession>
<dbReference type="InterPro" id="IPR001494">
    <property type="entry name" value="Importin-beta_N"/>
</dbReference>
<evidence type="ECO:0000256" key="3">
    <source>
        <dbReference type="ARBA" id="ARBA00022448"/>
    </source>
</evidence>
<comment type="caution">
    <text evidence="6">The sequence shown here is derived from an EMBL/GenBank/DDBJ whole genome shotgun (WGS) entry which is preliminary data.</text>
</comment>
<dbReference type="PANTHER" id="PTHR10997:SF7">
    <property type="entry name" value="IMPORTIN-11"/>
    <property type="match status" value="1"/>
</dbReference>